<comment type="caution">
    <text evidence="3">The sequence shown here is derived from an EMBL/GenBank/DDBJ whole genome shotgun (WGS) entry which is preliminary data.</text>
</comment>
<feature type="region of interest" description="Disordered" evidence="1">
    <location>
        <begin position="1"/>
        <end position="51"/>
    </location>
</feature>
<sequence length="838" mass="95427">MSFPSSRPRTLEADRDKSVTLEQVTASRPNRFHTPEPLGPPPPPNSLSQLPSFLQQTPASKVRGTLSGDYLTATGVEKKRTIIATRDIPQMIPEIPIDFFLEKILPLPHSLIDKTGHILKTLRSRGAINEEQDRWSAFSVDPVVATGQSKKYGDESVVFQPMEKIFKAVVDAAKENDDELQQTFEFLVTTGHPPMYSDRGAGDAQPDGFNKILAASTESNHHFVYDIANPCQFKTTDRGGNINDNVMKLIYDMTQILSLDPCRRFTFGTTIEDCSTRLWFLSHATLLKTTPFDFMRDRPRLIRLFLSLAFASPTKMGWDPTITFDHTSDDDRRQYRIEVNGKSYTTDRILSDIAADSPLGRATRVWKVVDDVGHVHVLKDVWLDHSRTEEHLIREEILKAVRDLDDGERFVERLKKHMLTPIAYGKVRVDEETDDTSGVMLAGYDPKEDEMVPLIPPTTISSRNTRRSTGMSMPSDRDSVRPLSSPGFEADESVESSSETPRPRRAVLDDLMKQGGNRLRHHRRYHYRVVFKEFATTIYEEKSCNNVFHAIADVVKGVALWILHKAGWVHRDISGGNLYWYEKERVGLIGDFEYARVIKGDGHHDVRTGTPFFMAAETLAQKYLFKKTEEILNDPGEGSTPDFDNPWPDSLDQPVLGSITPSTSQQLGHIDGFHHNPLHDLESIWWVIVYIVFFNDDAEELSPKPKTRQDVMDQLFNGRLEYLHRLSFFNESDRLREARQYLSSNFGCHTVDILEEYRTVLQNAYRKSERNYPPTIDDTSFFIHSSLLKPVLQNPVYVRGVHVIENEGIAKPVGVYLAPLRKYTFKESLAGAQKRLTG</sequence>
<feature type="compositionally biased region" description="Basic and acidic residues" evidence="1">
    <location>
        <begin position="9"/>
        <end position="19"/>
    </location>
</feature>
<protein>
    <recommendedName>
        <fullName evidence="2">Fungal-type protein kinase domain-containing protein</fullName>
    </recommendedName>
</protein>
<feature type="domain" description="Fungal-type protein kinase" evidence="2">
    <location>
        <begin position="218"/>
        <end position="692"/>
    </location>
</feature>
<dbReference type="AlphaFoldDB" id="A0AA38P7B0"/>
<accession>A0AA38P7B0</accession>
<gene>
    <name evidence="3" type="ORF">F5878DRAFT_685960</name>
</gene>
<dbReference type="Gene3D" id="1.10.510.10">
    <property type="entry name" value="Transferase(Phosphotransferase) domain 1"/>
    <property type="match status" value="1"/>
</dbReference>
<dbReference type="SUPFAM" id="SSF56112">
    <property type="entry name" value="Protein kinase-like (PK-like)"/>
    <property type="match status" value="1"/>
</dbReference>
<dbReference type="InterPro" id="IPR040976">
    <property type="entry name" value="Pkinase_fungal"/>
</dbReference>
<dbReference type="PANTHER" id="PTHR38248:SF2">
    <property type="entry name" value="FUNK1 11"/>
    <property type="match status" value="1"/>
</dbReference>
<organism evidence="3 4">
    <name type="scientific">Lentinula raphanica</name>
    <dbReference type="NCBI Taxonomy" id="153919"/>
    <lineage>
        <taxon>Eukaryota</taxon>
        <taxon>Fungi</taxon>
        <taxon>Dikarya</taxon>
        <taxon>Basidiomycota</taxon>
        <taxon>Agaricomycotina</taxon>
        <taxon>Agaricomycetes</taxon>
        <taxon>Agaricomycetidae</taxon>
        <taxon>Agaricales</taxon>
        <taxon>Marasmiineae</taxon>
        <taxon>Omphalotaceae</taxon>
        <taxon>Lentinula</taxon>
    </lineage>
</organism>
<evidence type="ECO:0000313" key="3">
    <source>
        <dbReference type="EMBL" id="KAJ3837460.1"/>
    </source>
</evidence>
<proteinExistence type="predicted"/>
<feature type="compositionally biased region" description="Low complexity" evidence="1">
    <location>
        <begin position="458"/>
        <end position="469"/>
    </location>
</feature>
<dbReference type="PANTHER" id="PTHR38248">
    <property type="entry name" value="FUNK1 6"/>
    <property type="match status" value="1"/>
</dbReference>
<keyword evidence="4" id="KW-1185">Reference proteome</keyword>
<dbReference type="Proteomes" id="UP001163846">
    <property type="component" value="Unassembled WGS sequence"/>
</dbReference>
<evidence type="ECO:0000259" key="2">
    <source>
        <dbReference type="Pfam" id="PF17667"/>
    </source>
</evidence>
<dbReference type="InterPro" id="IPR011009">
    <property type="entry name" value="Kinase-like_dom_sf"/>
</dbReference>
<evidence type="ECO:0000256" key="1">
    <source>
        <dbReference type="SAM" id="MobiDB-lite"/>
    </source>
</evidence>
<evidence type="ECO:0000313" key="4">
    <source>
        <dbReference type="Proteomes" id="UP001163846"/>
    </source>
</evidence>
<dbReference type="Pfam" id="PF17667">
    <property type="entry name" value="Pkinase_fungal"/>
    <property type="match status" value="1"/>
</dbReference>
<reference evidence="3" key="1">
    <citation type="submission" date="2022-08" db="EMBL/GenBank/DDBJ databases">
        <authorList>
            <consortium name="DOE Joint Genome Institute"/>
            <person name="Min B."/>
            <person name="Riley R."/>
            <person name="Sierra-Patev S."/>
            <person name="Naranjo-Ortiz M."/>
            <person name="Looney B."/>
            <person name="Konkel Z."/>
            <person name="Slot J.C."/>
            <person name="Sakamoto Y."/>
            <person name="Steenwyk J.L."/>
            <person name="Rokas A."/>
            <person name="Carro J."/>
            <person name="Camarero S."/>
            <person name="Ferreira P."/>
            <person name="Molpeceres G."/>
            <person name="Ruiz-Duenas F.J."/>
            <person name="Serrano A."/>
            <person name="Henrissat B."/>
            <person name="Drula E."/>
            <person name="Hughes K.W."/>
            <person name="Mata J.L."/>
            <person name="Ishikawa N.K."/>
            <person name="Vargas-Isla R."/>
            <person name="Ushijima S."/>
            <person name="Smith C.A."/>
            <person name="Ahrendt S."/>
            <person name="Andreopoulos W."/>
            <person name="He G."/>
            <person name="Labutti K."/>
            <person name="Lipzen A."/>
            <person name="Ng V."/>
            <person name="Sandor L."/>
            <person name="Barry K."/>
            <person name="Martinez A.T."/>
            <person name="Xiao Y."/>
            <person name="Gibbons J.G."/>
            <person name="Terashima K."/>
            <person name="Hibbett D.S."/>
            <person name="Grigoriev I.V."/>
        </authorList>
    </citation>
    <scope>NUCLEOTIDE SEQUENCE</scope>
    <source>
        <strain evidence="3">TFB9207</strain>
    </source>
</reference>
<name>A0AA38P7B0_9AGAR</name>
<feature type="region of interest" description="Disordered" evidence="1">
    <location>
        <begin position="451"/>
        <end position="504"/>
    </location>
</feature>
<dbReference type="EMBL" id="MU806245">
    <property type="protein sequence ID" value="KAJ3837460.1"/>
    <property type="molecule type" value="Genomic_DNA"/>
</dbReference>